<keyword evidence="2" id="KW-1185">Reference proteome</keyword>
<proteinExistence type="predicted"/>
<dbReference type="InterPro" id="IPR011322">
    <property type="entry name" value="N-reg_PII-like_a/b"/>
</dbReference>
<dbReference type="Gene3D" id="3.30.70.120">
    <property type="match status" value="1"/>
</dbReference>
<dbReference type="RefSeq" id="WP_229482904.1">
    <property type="nucleotide sequence ID" value="NZ_JAIVFQ010000002.1"/>
</dbReference>
<organism evidence="1 2">
    <name type="scientific">Nostoc favosum CHAB5714</name>
    <dbReference type="NCBI Taxonomy" id="2780399"/>
    <lineage>
        <taxon>Bacteria</taxon>
        <taxon>Bacillati</taxon>
        <taxon>Cyanobacteriota</taxon>
        <taxon>Cyanophyceae</taxon>
        <taxon>Nostocales</taxon>
        <taxon>Nostocaceae</taxon>
        <taxon>Nostoc</taxon>
        <taxon>Nostoc favosum</taxon>
    </lineage>
</organism>
<protein>
    <submittedName>
        <fullName evidence="1">Divalent-cation tolerance protein CutA</fullName>
    </submittedName>
</protein>
<dbReference type="SUPFAM" id="SSF54913">
    <property type="entry name" value="GlnB-like"/>
    <property type="match status" value="1"/>
</dbReference>
<dbReference type="InterPro" id="IPR015867">
    <property type="entry name" value="N-reg_PII/ATP_PRibTrfase_C"/>
</dbReference>
<dbReference type="Proteomes" id="UP001199525">
    <property type="component" value="Unassembled WGS sequence"/>
</dbReference>
<reference evidence="1 2" key="1">
    <citation type="journal article" date="2021" name="Microorganisms">
        <title>Genome Evolution of Filamentous Cyanobacterium Nostoc Species: From Facultative Symbiosis to Free Living.</title>
        <authorList>
            <person name="Huo D."/>
            <person name="Li H."/>
            <person name="Cai F."/>
            <person name="Guo X."/>
            <person name="Qiao Z."/>
            <person name="Wang W."/>
            <person name="Yu G."/>
            <person name="Li R."/>
        </authorList>
    </citation>
    <scope>NUCLEOTIDE SEQUENCE [LARGE SCALE GENOMIC DNA]</scope>
    <source>
        <strain evidence="1 2">CHAB 5714</strain>
    </source>
</reference>
<comment type="caution">
    <text evidence="1">The sequence shown here is derived from an EMBL/GenBank/DDBJ whole genome shotgun (WGS) entry which is preliminary data.</text>
</comment>
<accession>A0ABS8I3P2</accession>
<evidence type="ECO:0000313" key="2">
    <source>
        <dbReference type="Proteomes" id="UP001199525"/>
    </source>
</evidence>
<sequence length="28" mass="3145">MPEIIALPIVASSQAYLQWISQQVKSKD</sequence>
<name>A0ABS8I3P2_9NOSO</name>
<evidence type="ECO:0000313" key="1">
    <source>
        <dbReference type="EMBL" id="MCC5598222.1"/>
    </source>
</evidence>
<gene>
    <name evidence="1" type="ORF">LC586_02955</name>
</gene>
<dbReference type="EMBL" id="JAIVFQ010000002">
    <property type="protein sequence ID" value="MCC5598222.1"/>
    <property type="molecule type" value="Genomic_DNA"/>
</dbReference>